<proteinExistence type="predicted"/>
<gene>
    <name evidence="2" type="ORF">HMPREF9441_03031</name>
</gene>
<keyword evidence="3" id="KW-1185">Reference proteome</keyword>
<evidence type="ECO:0000313" key="2">
    <source>
        <dbReference type="EMBL" id="EHG99414.1"/>
    </source>
</evidence>
<organism evidence="2 3">
    <name type="scientific">Paraprevotella clara YIT 11840</name>
    <dbReference type="NCBI Taxonomy" id="762968"/>
    <lineage>
        <taxon>Bacteria</taxon>
        <taxon>Pseudomonadati</taxon>
        <taxon>Bacteroidota</taxon>
        <taxon>Bacteroidia</taxon>
        <taxon>Bacteroidales</taxon>
        <taxon>Prevotellaceae</taxon>
        <taxon>Paraprevotella</taxon>
    </lineage>
</organism>
<comment type="caution">
    <text evidence="2">The sequence shown here is derived from an EMBL/GenBank/DDBJ whole genome shotgun (WGS) entry which is preliminary data.</text>
</comment>
<dbReference type="Proteomes" id="UP000003598">
    <property type="component" value="Unassembled WGS sequence"/>
</dbReference>
<accession>G5SUH1</accession>
<name>G5SUH1_9BACT</name>
<reference evidence="2 3" key="1">
    <citation type="submission" date="2011-03" db="EMBL/GenBank/DDBJ databases">
        <authorList>
            <person name="Weinstock G."/>
            <person name="Sodergren E."/>
            <person name="Clifton S."/>
            <person name="Fulton L."/>
            <person name="Fulton B."/>
            <person name="Courtney L."/>
            <person name="Fronick C."/>
            <person name="Harrison M."/>
            <person name="Strong C."/>
            <person name="Farmer C."/>
            <person name="Delahaunty K."/>
            <person name="Markovic C."/>
            <person name="Hall O."/>
            <person name="Minx P."/>
            <person name="Tomlinson C."/>
            <person name="Mitreva M."/>
            <person name="Hou S."/>
            <person name="Chen J."/>
            <person name="Wollam A."/>
            <person name="Pepin K.H."/>
            <person name="Johnson M."/>
            <person name="Bhonagiri V."/>
            <person name="Zhang X."/>
            <person name="Suruliraj S."/>
            <person name="Warren W."/>
            <person name="Chinwalla A."/>
            <person name="Mardis E.R."/>
            <person name="Wilson R.K."/>
        </authorList>
    </citation>
    <scope>NUCLEOTIDE SEQUENCE [LARGE SCALE GENOMIC DNA]</scope>
    <source>
        <strain evidence="2 3">YIT 11840</strain>
    </source>
</reference>
<dbReference type="EMBL" id="AFFY01000045">
    <property type="protein sequence ID" value="EHG99414.1"/>
    <property type="molecule type" value="Genomic_DNA"/>
</dbReference>
<protein>
    <submittedName>
        <fullName evidence="2">Uncharacterized protein</fullName>
    </submittedName>
</protein>
<evidence type="ECO:0000256" key="1">
    <source>
        <dbReference type="SAM" id="MobiDB-lite"/>
    </source>
</evidence>
<dbReference type="HOGENOM" id="CLU_2602830_0_0_10"/>
<dbReference type="AlphaFoldDB" id="G5SUH1"/>
<evidence type="ECO:0000313" key="3">
    <source>
        <dbReference type="Proteomes" id="UP000003598"/>
    </source>
</evidence>
<sequence length="79" mass="8750">MEFFQYEAIHEAFGRNDFASLQYTQDGKAVGKVIVCFLSRFVILAYFPHLDVGGSPEEFTEVGEGGRSAAGRKRDGQSL</sequence>
<dbReference type="STRING" id="762968.HMPREF9441_03031"/>
<feature type="region of interest" description="Disordered" evidence="1">
    <location>
        <begin position="52"/>
        <end position="79"/>
    </location>
</feature>